<accession>A0A2W5N3T0</accession>
<dbReference type="InterPro" id="IPR025187">
    <property type="entry name" value="DUF4112"/>
</dbReference>
<dbReference type="Pfam" id="PF13430">
    <property type="entry name" value="DUF4112"/>
    <property type="match status" value="1"/>
</dbReference>
<reference evidence="1 2" key="1">
    <citation type="submission" date="2017-08" db="EMBL/GenBank/DDBJ databases">
        <title>Infants hospitalized years apart are colonized by the same room-sourced microbial strains.</title>
        <authorList>
            <person name="Brooks B."/>
            <person name="Olm M.R."/>
            <person name="Firek B.A."/>
            <person name="Baker R."/>
            <person name="Thomas B.C."/>
            <person name="Morowitz M.J."/>
            <person name="Banfield J.F."/>
        </authorList>
    </citation>
    <scope>NUCLEOTIDE SEQUENCE [LARGE SCALE GENOMIC DNA]</scope>
    <source>
        <strain evidence="1">S2_005_002_R2_29</strain>
    </source>
</reference>
<dbReference type="AlphaFoldDB" id="A0A2W5N3T0"/>
<dbReference type="Proteomes" id="UP000249417">
    <property type="component" value="Unassembled WGS sequence"/>
</dbReference>
<comment type="caution">
    <text evidence="1">The sequence shown here is derived from an EMBL/GenBank/DDBJ whole genome shotgun (WGS) entry which is preliminary data.</text>
</comment>
<sequence length="126" mass="14070">MHDNDILKLEQLADLLDNQFTIPGTDIRLGLDPILGLIPGIGDTASLAVSAYIIHKAHKSGVHPFLISRMTWNVFVDWLIGLVPFFGDIFDVGFKANRRNIALIKDHVRATRKYQTDSKTGNALFI</sequence>
<dbReference type="EMBL" id="QFQB01000008">
    <property type="protein sequence ID" value="PZQ48056.1"/>
    <property type="molecule type" value="Genomic_DNA"/>
</dbReference>
<protein>
    <submittedName>
        <fullName evidence="1">DUF4112 domain-containing protein</fullName>
    </submittedName>
</protein>
<evidence type="ECO:0000313" key="1">
    <source>
        <dbReference type="EMBL" id="PZQ48056.1"/>
    </source>
</evidence>
<proteinExistence type="predicted"/>
<dbReference type="PANTHER" id="PTHR35519:SF2">
    <property type="entry name" value="PH DOMAIN PROTEIN"/>
    <property type="match status" value="1"/>
</dbReference>
<gene>
    <name evidence="1" type="ORF">DI551_02400</name>
</gene>
<evidence type="ECO:0000313" key="2">
    <source>
        <dbReference type="Proteomes" id="UP000249417"/>
    </source>
</evidence>
<dbReference type="PANTHER" id="PTHR35519">
    <property type="entry name" value="MEMBRANE PROTEINS"/>
    <property type="match status" value="1"/>
</dbReference>
<name>A0A2W5N3T0_9BACT</name>
<organism evidence="1 2">
    <name type="scientific">Micavibrio aeruginosavorus</name>
    <dbReference type="NCBI Taxonomy" id="349221"/>
    <lineage>
        <taxon>Bacteria</taxon>
        <taxon>Pseudomonadati</taxon>
        <taxon>Bdellovibrionota</taxon>
        <taxon>Bdellovibrionia</taxon>
        <taxon>Bdellovibrionales</taxon>
        <taxon>Pseudobdellovibrionaceae</taxon>
        <taxon>Micavibrio</taxon>
    </lineage>
</organism>